<evidence type="ECO:0000256" key="1">
    <source>
        <dbReference type="SAM" id="Coils"/>
    </source>
</evidence>
<reference evidence="2" key="1">
    <citation type="journal article" date="2020" name="Stud. Mycol.">
        <title>101 Dothideomycetes genomes: a test case for predicting lifestyles and emergence of pathogens.</title>
        <authorList>
            <person name="Haridas S."/>
            <person name="Albert R."/>
            <person name="Binder M."/>
            <person name="Bloem J."/>
            <person name="Labutti K."/>
            <person name="Salamov A."/>
            <person name="Andreopoulos B."/>
            <person name="Baker S."/>
            <person name="Barry K."/>
            <person name="Bills G."/>
            <person name="Bluhm B."/>
            <person name="Cannon C."/>
            <person name="Castanera R."/>
            <person name="Culley D."/>
            <person name="Daum C."/>
            <person name="Ezra D."/>
            <person name="Gonzalez J."/>
            <person name="Henrissat B."/>
            <person name="Kuo A."/>
            <person name="Liang C."/>
            <person name="Lipzen A."/>
            <person name="Lutzoni F."/>
            <person name="Magnuson J."/>
            <person name="Mondo S."/>
            <person name="Nolan M."/>
            <person name="Ohm R."/>
            <person name="Pangilinan J."/>
            <person name="Park H.-J."/>
            <person name="Ramirez L."/>
            <person name="Alfaro M."/>
            <person name="Sun H."/>
            <person name="Tritt A."/>
            <person name="Yoshinaga Y."/>
            <person name="Zwiers L.-H."/>
            <person name="Turgeon B."/>
            <person name="Goodwin S."/>
            <person name="Spatafora J."/>
            <person name="Crous P."/>
            <person name="Grigoriev I."/>
        </authorList>
    </citation>
    <scope>NUCLEOTIDE SEQUENCE</scope>
    <source>
        <strain evidence="2">CBS 690.94</strain>
    </source>
</reference>
<keyword evidence="1" id="KW-0175">Coiled coil</keyword>
<dbReference type="EMBL" id="MU001506">
    <property type="protein sequence ID" value="KAF2440834.1"/>
    <property type="molecule type" value="Genomic_DNA"/>
</dbReference>
<protein>
    <submittedName>
        <fullName evidence="2">Uncharacterized protein</fullName>
    </submittedName>
</protein>
<sequence>MTVDQRRITADEAFAGMLAASKAFQGALDGFAAARNDQTESIEDLERISTLMVDIEKTELENKVEELSDALDTERMAHQAQTISFNYLWTWNARLEDQHEHETQELKEAGRQLADENMGLRAEFADMEKRYTALYSITVREMQDRHKDEPALLRSILRLLHDRFGDPVTAKESERE</sequence>
<accession>A0A9P4PD31</accession>
<dbReference type="AlphaFoldDB" id="A0A9P4PD31"/>
<dbReference type="OrthoDB" id="10424177at2759"/>
<dbReference type="Proteomes" id="UP000799764">
    <property type="component" value="Unassembled WGS sequence"/>
</dbReference>
<comment type="caution">
    <text evidence="2">The sequence shown here is derived from an EMBL/GenBank/DDBJ whole genome shotgun (WGS) entry which is preliminary data.</text>
</comment>
<evidence type="ECO:0000313" key="3">
    <source>
        <dbReference type="Proteomes" id="UP000799764"/>
    </source>
</evidence>
<feature type="coiled-coil region" evidence="1">
    <location>
        <begin position="57"/>
        <end position="112"/>
    </location>
</feature>
<evidence type="ECO:0000313" key="2">
    <source>
        <dbReference type="EMBL" id="KAF2440834.1"/>
    </source>
</evidence>
<organism evidence="2 3">
    <name type="scientific">Karstenula rhodostoma CBS 690.94</name>
    <dbReference type="NCBI Taxonomy" id="1392251"/>
    <lineage>
        <taxon>Eukaryota</taxon>
        <taxon>Fungi</taxon>
        <taxon>Dikarya</taxon>
        <taxon>Ascomycota</taxon>
        <taxon>Pezizomycotina</taxon>
        <taxon>Dothideomycetes</taxon>
        <taxon>Pleosporomycetidae</taxon>
        <taxon>Pleosporales</taxon>
        <taxon>Massarineae</taxon>
        <taxon>Didymosphaeriaceae</taxon>
        <taxon>Karstenula</taxon>
    </lineage>
</organism>
<name>A0A9P4PD31_9PLEO</name>
<gene>
    <name evidence="2" type="ORF">P171DRAFT_488424</name>
</gene>
<proteinExistence type="predicted"/>
<keyword evidence="3" id="KW-1185">Reference proteome</keyword>